<protein>
    <submittedName>
        <fullName evidence="2">Uncharacterized protein</fullName>
    </submittedName>
</protein>
<sequence length="75" mass="7621">MIGSHAGPSAEQIQSLDTTAEGSTVVTVSTGKANASYVRVWTGLPEGRARSWEVPGRHGVVSMADAGADTGPPCP</sequence>
<evidence type="ECO:0000313" key="2">
    <source>
        <dbReference type="EMBL" id="MBB3081583.1"/>
    </source>
</evidence>
<accession>A0A7W4ZZS0</accession>
<organism evidence="2 3">
    <name type="scientific">Streptomyces violarus</name>
    <dbReference type="NCBI Taxonomy" id="67380"/>
    <lineage>
        <taxon>Bacteria</taxon>
        <taxon>Bacillati</taxon>
        <taxon>Actinomycetota</taxon>
        <taxon>Actinomycetes</taxon>
        <taxon>Kitasatosporales</taxon>
        <taxon>Streptomycetaceae</taxon>
        <taxon>Streptomyces</taxon>
    </lineage>
</organism>
<comment type="caution">
    <text evidence="2">The sequence shown here is derived from an EMBL/GenBank/DDBJ whole genome shotgun (WGS) entry which is preliminary data.</text>
</comment>
<reference evidence="2 3" key="1">
    <citation type="submission" date="2020-08" db="EMBL/GenBank/DDBJ databases">
        <title>Genomic Encyclopedia of Type Strains, Phase III (KMG-III): the genomes of soil and plant-associated and newly described type strains.</title>
        <authorList>
            <person name="Whitman W."/>
        </authorList>
    </citation>
    <scope>NUCLEOTIDE SEQUENCE [LARGE SCALE GENOMIC DNA]</scope>
    <source>
        <strain evidence="2 3">CECT 3237</strain>
    </source>
</reference>
<feature type="region of interest" description="Disordered" evidence="1">
    <location>
        <begin position="1"/>
        <end position="22"/>
    </location>
</feature>
<dbReference type="AlphaFoldDB" id="A0A7W4ZZS0"/>
<dbReference type="Proteomes" id="UP000572907">
    <property type="component" value="Unassembled WGS sequence"/>
</dbReference>
<name>A0A7W4ZZS0_9ACTN</name>
<evidence type="ECO:0000256" key="1">
    <source>
        <dbReference type="SAM" id="MobiDB-lite"/>
    </source>
</evidence>
<keyword evidence="3" id="KW-1185">Reference proteome</keyword>
<feature type="compositionally biased region" description="Polar residues" evidence="1">
    <location>
        <begin position="11"/>
        <end position="22"/>
    </location>
</feature>
<dbReference type="EMBL" id="JACHXE010000014">
    <property type="protein sequence ID" value="MBB3081583.1"/>
    <property type="molecule type" value="Genomic_DNA"/>
</dbReference>
<evidence type="ECO:0000313" key="3">
    <source>
        <dbReference type="Proteomes" id="UP000572907"/>
    </source>
</evidence>
<dbReference type="RefSeq" id="WP_184599684.1">
    <property type="nucleotide sequence ID" value="NZ_BMUP01000009.1"/>
</dbReference>
<proteinExistence type="predicted"/>
<gene>
    <name evidence="2" type="ORF">FHS41_008141</name>
</gene>